<proteinExistence type="predicted"/>
<dbReference type="Proteomes" id="UP001222027">
    <property type="component" value="Unassembled WGS sequence"/>
</dbReference>
<dbReference type="AlphaFoldDB" id="A0AAV8RIR7"/>
<dbReference type="EMBL" id="JAQQAF010000002">
    <property type="protein sequence ID" value="KAJ8504666.1"/>
    <property type="molecule type" value="Genomic_DNA"/>
</dbReference>
<keyword evidence="2" id="KW-1185">Reference proteome</keyword>
<organism evidence="1 2">
    <name type="scientific">Ensete ventricosum</name>
    <name type="common">Abyssinian banana</name>
    <name type="synonym">Musa ensete</name>
    <dbReference type="NCBI Taxonomy" id="4639"/>
    <lineage>
        <taxon>Eukaryota</taxon>
        <taxon>Viridiplantae</taxon>
        <taxon>Streptophyta</taxon>
        <taxon>Embryophyta</taxon>
        <taxon>Tracheophyta</taxon>
        <taxon>Spermatophyta</taxon>
        <taxon>Magnoliopsida</taxon>
        <taxon>Liliopsida</taxon>
        <taxon>Zingiberales</taxon>
        <taxon>Musaceae</taxon>
        <taxon>Ensete</taxon>
    </lineage>
</organism>
<comment type="caution">
    <text evidence="1">The sequence shown here is derived from an EMBL/GenBank/DDBJ whole genome shotgun (WGS) entry which is preliminary data.</text>
</comment>
<sequence>MHWADSLQAPDVLLLHSFSSLESMSFDIHKLGSSTCYRRRHCHHFSARMAKVRKEEHGRMKKANIWQAQQEEKEDEILVSVSGGMHVNTWKFFLLAC</sequence>
<accession>A0AAV8RIR7</accession>
<evidence type="ECO:0000313" key="2">
    <source>
        <dbReference type="Proteomes" id="UP001222027"/>
    </source>
</evidence>
<gene>
    <name evidence="1" type="ORF">OPV22_005552</name>
</gene>
<evidence type="ECO:0000313" key="1">
    <source>
        <dbReference type="EMBL" id="KAJ8504666.1"/>
    </source>
</evidence>
<protein>
    <submittedName>
        <fullName evidence="1">Uncharacterized protein</fullName>
    </submittedName>
</protein>
<name>A0AAV8RIR7_ENSVE</name>
<reference evidence="1 2" key="1">
    <citation type="submission" date="2022-12" db="EMBL/GenBank/DDBJ databases">
        <title>Chromosome-scale assembly of the Ensete ventricosum genome.</title>
        <authorList>
            <person name="Dussert Y."/>
            <person name="Stocks J."/>
            <person name="Wendawek A."/>
            <person name="Woldeyes F."/>
            <person name="Nichols R.A."/>
            <person name="Borrell J.S."/>
        </authorList>
    </citation>
    <scope>NUCLEOTIDE SEQUENCE [LARGE SCALE GENOMIC DNA]</scope>
    <source>
        <strain evidence="2">cv. Maze</strain>
        <tissue evidence="1">Seeds</tissue>
    </source>
</reference>